<feature type="compositionally biased region" description="Polar residues" evidence="2">
    <location>
        <begin position="252"/>
        <end position="263"/>
    </location>
</feature>
<evidence type="ECO:0000256" key="1">
    <source>
        <dbReference type="SAM" id="Coils"/>
    </source>
</evidence>
<dbReference type="EMBL" id="JASCZI010121710">
    <property type="protein sequence ID" value="MED6162713.1"/>
    <property type="molecule type" value="Genomic_DNA"/>
</dbReference>
<reference evidence="3 4" key="1">
    <citation type="journal article" date="2023" name="Plants (Basel)">
        <title>Bridging the Gap: Combining Genomics and Transcriptomics Approaches to Understand Stylosanthes scabra, an Orphan Legume from the Brazilian Caatinga.</title>
        <authorList>
            <person name="Ferreira-Neto J.R.C."/>
            <person name="da Silva M.D."/>
            <person name="Binneck E."/>
            <person name="de Melo N.F."/>
            <person name="da Silva R.H."/>
            <person name="de Melo A.L.T.M."/>
            <person name="Pandolfi V."/>
            <person name="Bustamante F.O."/>
            <person name="Brasileiro-Vidal A.C."/>
            <person name="Benko-Iseppon A.M."/>
        </authorList>
    </citation>
    <scope>NUCLEOTIDE SEQUENCE [LARGE SCALE GENOMIC DNA]</scope>
    <source>
        <tissue evidence="3">Leaves</tissue>
    </source>
</reference>
<feature type="region of interest" description="Disordered" evidence="2">
    <location>
        <begin position="1"/>
        <end position="73"/>
    </location>
</feature>
<evidence type="ECO:0000313" key="4">
    <source>
        <dbReference type="Proteomes" id="UP001341840"/>
    </source>
</evidence>
<feature type="region of interest" description="Disordered" evidence="2">
    <location>
        <begin position="249"/>
        <end position="278"/>
    </location>
</feature>
<evidence type="ECO:0000256" key="2">
    <source>
        <dbReference type="SAM" id="MobiDB-lite"/>
    </source>
</evidence>
<accession>A0ABU6URQ5</accession>
<dbReference type="Proteomes" id="UP001341840">
    <property type="component" value="Unassembled WGS sequence"/>
</dbReference>
<keyword evidence="4" id="KW-1185">Reference proteome</keyword>
<proteinExistence type="predicted"/>
<protein>
    <submittedName>
        <fullName evidence="3">Uncharacterized protein</fullName>
    </submittedName>
</protein>
<feature type="coiled-coil region" evidence="1">
    <location>
        <begin position="161"/>
        <end position="188"/>
    </location>
</feature>
<keyword evidence="1" id="KW-0175">Coiled coil</keyword>
<feature type="non-terminal residue" evidence="3">
    <location>
        <position position="1"/>
    </location>
</feature>
<gene>
    <name evidence="3" type="ORF">PIB30_073151</name>
</gene>
<comment type="caution">
    <text evidence="3">The sequence shown here is derived from an EMBL/GenBank/DDBJ whole genome shotgun (WGS) entry which is preliminary data.</text>
</comment>
<sequence>LHAQAPAIHAQASRTPHSELTVRKPRLGTSSTRLGVPAPPSGGSKANKRSFQEGTPTCGECGRRGGGERGSCSRLEAKEAEARGKGDDIVDRELGEDAAWEHEVNSLELAFPEGYSYQKPLDAGLTSASVRKPLQSMPPEKLLGESYRLCCQSGACLQVGLESSLAAKTKAEEELLAARDQVAVLMAERDSALAYLPLQEKVDALTDQLSVKEGKHQSTLERVSRLEEDVKVSGDDLEVAGVLHGVGVVEPGQQSEATEQNLQPEKGKVVGDGGECPT</sequence>
<organism evidence="3 4">
    <name type="scientific">Stylosanthes scabra</name>
    <dbReference type="NCBI Taxonomy" id="79078"/>
    <lineage>
        <taxon>Eukaryota</taxon>
        <taxon>Viridiplantae</taxon>
        <taxon>Streptophyta</taxon>
        <taxon>Embryophyta</taxon>
        <taxon>Tracheophyta</taxon>
        <taxon>Spermatophyta</taxon>
        <taxon>Magnoliopsida</taxon>
        <taxon>eudicotyledons</taxon>
        <taxon>Gunneridae</taxon>
        <taxon>Pentapetalae</taxon>
        <taxon>rosids</taxon>
        <taxon>fabids</taxon>
        <taxon>Fabales</taxon>
        <taxon>Fabaceae</taxon>
        <taxon>Papilionoideae</taxon>
        <taxon>50 kb inversion clade</taxon>
        <taxon>dalbergioids sensu lato</taxon>
        <taxon>Dalbergieae</taxon>
        <taxon>Pterocarpus clade</taxon>
        <taxon>Stylosanthes</taxon>
    </lineage>
</organism>
<evidence type="ECO:0000313" key="3">
    <source>
        <dbReference type="EMBL" id="MED6162713.1"/>
    </source>
</evidence>
<name>A0ABU6URQ5_9FABA</name>